<protein>
    <recommendedName>
        <fullName evidence="1">Methyltransferase domain-containing protein</fullName>
    </recommendedName>
</protein>
<dbReference type="EMBL" id="JAUJYO010000001">
    <property type="protein sequence ID" value="KAK1325319.1"/>
    <property type="molecule type" value="Genomic_DNA"/>
</dbReference>
<keyword evidence="3" id="KW-1185">Reference proteome</keyword>
<evidence type="ECO:0000313" key="2">
    <source>
        <dbReference type="EMBL" id="KAK1325319.1"/>
    </source>
</evidence>
<dbReference type="Proteomes" id="UP001180020">
    <property type="component" value="Unassembled WGS sequence"/>
</dbReference>
<dbReference type="InterPro" id="IPR029063">
    <property type="entry name" value="SAM-dependent_MTases_sf"/>
</dbReference>
<reference evidence="2" key="2">
    <citation type="submission" date="2023-06" db="EMBL/GenBank/DDBJ databases">
        <authorList>
            <person name="Ma L."/>
            <person name="Liu K.-W."/>
            <person name="Li Z."/>
            <person name="Hsiao Y.-Y."/>
            <person name="Qi Y."/>
            <person name="Fu T."/>
            <person name="Tang G."/>
            <person name="Zhang D."/>
            <person name="Sun W.-H."/>
            <person name="Liu D.-K."/>
            <person name="Li Y."/>
            <person name="Chen G.-Z."/>
            <person name="Liu X.-D."/>
            <person name="Liao X.-Y."/>
            <person name="Jiang Y.-T."/>
            <person name="Yu X."/>
            <person name="Hao Y."/>
            <person name="Huang J."/>
            <person name="Zhao X.-W."/>
            <person name="Ke S."/>
            <person name="Chen Y.-Y."/>
            <person name="Wu W.-L."/>
            <person name="Hsu J.-L."/>
            <person name="Lin Y.-F."/>
            <person name="Huang M.-D."/>
            <person name="Li C.-Y."/>
            <person name="Huang L."/>
            <person name="Wang Z.-W."/>
            <person name="Zhao X."/>
            <person name="Zhong W.-Y."/>
            <person name="Peng D.-H."/>
            <person name="Ahmad S."/>
            <person name="Lan S."/>
            <person name="Zhang J.-S."/>
            <person name="Tsai W.-C."/>
            <person name="Van De Peer Y."/>
            <person name="Liu Z.-J."/>
        </authorList>
    </citation>
    <scope>NUCLEOTIDE SEQUENCE</scope>
    <source>
        <strain evidence="2">CP</strain>
        <tissue evidence="2">Leaves</tissue>
    </source>
</reference>
<dbReference type="InterPro" id="IPR052220">
    <property type="entry name" value="METTL25"/>
</dbReference>
<reference evidence="2" key="1">
    <citation type="journal article" date="2023" name="Nat. Commun.">
        <title>Diploid and tetraploid genomes of Acorus and the evolution of monocots.</title>
        <authorList>
            <person name="Ma L."/>
            <person name="Liu K.W."/>
            <person name="Li Z."/>
            <person name="Hsiao Y.Y."/>
            <person name="Qi Y."/>
            <person name="Fu T."/>
            <person name="Tang G.D."/>
            <person name="Zhang D."/>
            <person name="Sun W.H."/>
            <person name="Liu D.K."/>
            <person name="Li Y."/>
            <person name="Chen G.Z."/>
            <person name="Liu X.D."/>
            <person name="Liao X.Y."/>
            <person name="Jiang Y.T."/>
            <person name="Yu X."/>
            <person name="Hao Y."/>
            <person name="Huang J."/>
            <person name="Zhao X.W."/>
            <person name="Ke S."/>
            <person name="Chen Y.Y."/>
            <person name="Wu W.L."/>
            <person name="Hsu J.L."/>
            <person name="Lin Y.F."/>
            <person name="Huang M.D."/>
            <person name="Li C.Y."/>
            <person name="Huang L."/>
            <person name="Wang Z.W."/>
            <person name="Zhao X."/>
            <person name="Zhong W.Y."/>
            <person name="Peng D.H."/>
            <person name="Ahmad S."/>
            <person name="Lan S."/>
            <person name="Zhang J.S."/>
            <person name="Tsai W.C."/>
            <person name="Van de Peer Y."/>
            <person name="Liu Z.J."/>
        </authorList>
    </citation>
    <scope>NUCLEOTIDE SEQUENCE</scope>
    <source>
        <strain evidence="2">CP</strain>
    </source>
</reference>
<gene>
    <name evidence="2" type="ORF">QJS10_CPA01g00838</name>
</gene>
<evidence type="ECO:0000259" key="1">
    <source>
        <dbReference type="Pfam" id="PF13679"/>
    </source>
</evidence>
<name>A0AAV9FJF4_ACOCL</name>
<organism evidence="2 3">
    <name type="scientific">Acorus calamus</name>
    <name type="common">Sweet flag</name>
    <dbReference type="NCBI Taxonomy" id="4465"/>
    <lineage>
        <taxon>Eukaryota</taxon>
        <taxon>Viridiplantae</taxon>
        <taxon>Streptophyta</taxon>
        <taxon>Embryophyta</taxon>
        <taxon>Tracheophyta</taxon>
        <taxon>Spermatophyta</taxon>
        <taxon>Magnoliopsida</taxon>
        <taxon>Liliopsida</taxon>
        <taxon>Acoraceae</taxon>
        <taxon>Acorus</taxon>
    </lineage>
</organism>
<dbReference type="SUPFAM" id="SSF53335">
    <property type="entry name" value="S-adenosyl-L-methionine-dependent methyltransferases"/>
    <property type="match status" value="1"/>
</dbReference>
<accession>A0AAV9FJF4</accession>
<dbReference type="InterPro" id="IPR025714">
    <property type="entry name" value="Methyltranfer_dom"/>
</dbReference>
<sequence length="184" mass="20540">MNAIADFLKPFKPLMDAHVVNFFKDRLWESIVEEWMDCLHEESVENLVNIPSGIAMNHSHIELDLCGDWRRIIGLLHSRISYIPYIPSVFLEKPSNYTSVLSQGMNPKKKHEVGPFLVEILSAVISKIADNVGSRTIIDVGSGQGYLAQVLSFLYQLAVVAIDASSHHGSVTMILPHISIESNN</sequence>
<proteinExistence type="predicted"/>
<feature type="domain" description="Methyltransferase" evidence="1">
    <location>
        <begin position="108"/>
        <end position="169"/>
    </location>
</feature>
<evidence type="ECO:0000313" key="3">
    <source>
        <dbReference type="Proteomes" id="UP001180020"/>
    </source>
</evidence>
<dbReference type="AlphaFoldDB" id="A0AAV9FJF4"/>
<dbReference type="PANTHER" id="PTHR12496:SF0">
    <property type="entry name" value="METHYLTRANSFERASE DOMAIN-CONTAINING PROTEIN"/>
    <property type="match status" value="1"/>
</dbReference>
<comment type="caution">
    <text evidence="2">The sequence shown here is derived from an EMBL/GenBank/DDBJ whole genome shotgun (WGS) entry which is preliminary data.</text>
</comment>
<dbReference type="Pfam" id="PF13679">
    <property type="entry name" value="Methyltransf_32"/>
    <property type="match status" value="1"/>
</dbReference>
<dbReference type="PANTHER" id="PTHR12496">
    <property type="entry name" value="CGI-41 METHYLTRANSFERASE"/>
    <property type="match status" value="1"/>
</dbReference>